<dbReference type="EMBL" id="JAUEPU010000012">
    <property type="protein sequence ID" value="KAK0498062.1"/>
    <property type="molecule type" value="Genomic_DNA"/>
</dbReference>
<accession>A0AA39Q874</accession>
<gene>
    <name evidence="2" type="ORF">EDD18DRAFT_1104545</name>
</gene>
<comment type="caution">
    <text evidence="2">The sequence shown here is derived from an EMBL/GenBank/DDBJ whole genome shotgun (WGS) entry which is preliminary data.</text>
</comment>
<dbReference type="AlphaFoldDB" id="A0AA39Q874"/>
<organism evidence="2 3">
    <name type="scientific">Armillaria luteobubalina</name>
    <dbReference type="NCBI Taxonomy" id="153913"/>
    <lineage>
        <taxon>Eukaryota</taxon>
        <taxon>Fungi</taxon>
        <taxon>Dikarya</taxon>
        <taxon>Basidiomycota</taxon>
        <taxon>Agaricomycotina</taxon>
        <taxon>Agaricomycetes</taxon>
        <taxon>Agaricomycetidae</taxon>
        <taxon>Agaricales</taxon>
        <taxon>Marasmiineae</taxon>
        <taxon>Physalacriaceae</taxon>
        <taxon>Armillaria</taxon>
    </lineage>
</organism>
<protein>
    <submittedName>
        <fullName evidence="2">Uncharacterized protein</fullName>
    </submittedName>
</protein>
<name>A0AA39Q874_9AGAR</name>
<evidence type="ECO:0000313" key="2">
    <source>
        <dbReference type="EMBL" id="KAK0498062.1"/>
    </source>
</evidence>
<feature type="compositionally biased region" description="Polar residues" evidence="1">
    <location>
        <begin position="77"/>
        <end position="100"/>
    </location>
</feature>
<feature type="region of interest" description="Disordered" evidence="1">
    <location>
        <begin position="213"/>
        <end position="252"/>
    </location>
</feature>
<proteinExistence type="predicted"/>
<feature type="compositionally biased region" description="Polar residues" evidence="1">
    <location>
        <begin position="224"/>
        <end position="235"/>
    </location>
</feature>
<dbReference type="Proteomes" id="UP001175228">
    <property type="component" value="Unassembled WGS sequence"/>
</dbReference>
<sequence>MAFSTPSSPDEQAPLSAHRLPDGWASFLVASTLNERVPLSTPSSPDERFAFNLAASNLDQQAPFSTASSRDHDRASQDPTLQPLNSLPSSRIPITSTENTGVSARCPYCDKPKTKGFSVTRALAFVQRSFLSIVVCQRRNNAGPPQNHLCSLRTHTPHFLQASMAVNGADYGNLCLFDFFAWERSSPPKSYDMHNCLSVQKWHYDAEANWRGANERPDERRTNPLASQGCNNPADRQNESHHPATSLTPFPSAADVVHQPQRGVRGHIRVARYHVSRSGVAITTRTILQWERDTYR</sequence>
<evidence type="ECO:0000313" key="3">
    <source>
        <dbReference type="Proteomes" id="UP001175228"/>
    </source>
</evidence>
<reference evidence="2" key="1">
    <citation type="submission" date="2023-06" db="EMBL/GenBank/DDBJ databases">
        <authorList>
            <consortium name="Lawrence Berkeley National Laboratory"/>
            <person name="Ahrendt S."/>
            <person name="Sahu N."/>
            <person name="Indic B."/>
            <person name="Wong-Bajracharya J."/>
            <person name="Merenyi Z."/>
            <person name="Ke H.-M."/>
            <person name="Monk M."/>
            <person name="Kocsube S."/>
            <person name="Drula E."/>
            <person name="Lipzen A."/>
            <person name="Balint B."/>
            <person name="Henrissat B."/>
            <person name="Andreopoulos B."/>
            <person name="Martin F.M."/>
            <person name="Harder C.B."/>
            <person name="Rigling D."/>
            <person name="Ford K.L."/>
            <person name="Foster G.D."/>
            <person name="Pangilinan J."/>
            <person name="Papanicolaou A."/>
            <person name="Barry K."/>
            <person name="LaButti K."/>
            <person name="Viragh M."/>
            <person name="Koriabine M."/>
            <person name="Yan M."/>
            <person name="Riley R."/>
            <person name="Champramary S."/>
            <person name="Plett K.L."/>
            <person name="Tsai I.J."/>
            <person name="Slot J."/>
            <person name="Sipos G."/>
            <person name="Plett J."/>
            <person name="Nagy L.G."/>
            <person name="Grigoriev I.V."/>
        </authorList>
    </citation>
    <scope>NUCLEOTIDE SEQUENCE</scope>
    <source>
        <strain evidence="2">HWK02</strain>
    </source>
</reference>
<feature type="region of interest" description="Disordered" evidence="1">
    <location>
        <begin position="61"/>
        <end position="100"/>
    </location>
</feature>
<keyword evidence="3" id="KW-1185">Reference proteome</keyword>
<evidence type="ECO:0000256" key="1">
    <source>
        <dbReference type="SAM" id="MobiDB-lite"/>
    </source>
</evidence>
<feature type="compositionally biased region" description="Basic and acidic residues" evidence="1">
    <location>
        <begin position="213"/>
        <end position="222"/>
    </location>
</feature>